<dbReference type="PRINTS" id="PR00081">
    <property type="entry name" value="GDHRDH"/>
</dbReference>
<dbReference type="EMBL" id="BLIN01000005">
    <property type="protein sequence ID" value="GFE09089.1"/>
    <property type="molecule type" value="Genomic_DNA"/>
</dbReference>
<keyword evidence="2" id="KW-0560">Oxidoreductase</keyword>
<proteinExistence type="inferred from homology"/>
<evidence type="ECO:0000256" key="1">
    <source>
        <dbReference type="ARBA" id="ARBA00006484"/>
    </source>
</evidence>
<dbReference type="Proteomes" id="UP000435837">
    <property type="component" value="Unassembled WGS sequence"/>
</dbReference>
<organism evidence="3 4">
    <name type="scientific">Streptomyces caniferus</name>
    <dbReference type="NCBI Taxonomy" id="285557"/>
    <lineage>
        <taxon>Bacteria</taxon>
        <taxon>Bacillati</taxon>
        <taxon>Actinomycetota</taxon>
        <taxon>Actinomycetes</taxon>
        <taxon>Kitasatosporales</taxon>
        <taxon>Streptomycetaceae</taxon>
        <taxon>Streptomyces</taxon>
    </lineage>
</organism>
<dbReference type="OrthoDB" id="9775296at2"/>
<dbReference type="PANTHER" id="PTHR44196">
    <property type="entry name" value="DEHYDROGENASE/REDUCTASE SDR FAMILY MEMBER 7B"/>
    <property type="match status" value="1"/>
</dbReference>
<dbReference type="GO" id="GO:0016020">
    <property type="term" value="C:membrane"/>
    <property type="evidence" value="ECO:0007669"/>
    <property type="project" value="TreeGrafter"/>
</dbReference>
<reference evidence="3 4" key="1">
    <citation type="submission" date="2019-12" db="EMBL/GenBank/DDBJ databases">
        <title>Whole genome shotgun sequence of Streptomyces caniferus NBRC 15389.</title>
        <authorList>
            <person name="Ichikawa N."/>
            <person name="Kimura A."/>
            <person name="Kitahashi Y."/>
            <person name="Komaki H."/>
            <person name="Tamura T."/>
        </authorList>
    </citation>
    <scope>NUCLEOTIDE SEQUENCE [LARGE SCALE GENOMIC DNA]</scope>
    <source>
        <strain evidence="3 4">NBRC 15389</strain>
    </source>
</reference>
<comment type="caution">
    <text evidence="3">The sequence shown here is derived from an EMBL/GenBank/DDBJ whole genome shotgun (WGS) entry which is preliminary data.</text>
</comment>
<dbReference type="InterPro" id="IPR036291">
    <property type="entry name" value="NAD(P)-bd_dom_sf"/>
</dbReference>
<comment type="similarity">
    <text evidence="1">Belongs to the short-chain dehydrogenases/reductases (SDR) family.</text>
</comment>
<dbReference type="InterPro" id="IPR002347">
    <property type="entry name" value="SDR_fam"/>
</dbReference>
<dbReference type="GO" id="GO:0016491">
    <property type="term" value="F:oxidoreductase activity"/>
    <property type="evidence" value="ECO:0007669"/>
    <property type="project" value="UniProtKB-KW"/>
</dbReference>
<evidence type="ECO:0000313" key="4">
    <source>
        <dbReference type="Proteomes" id="UP000435837"/>
    </source>
</evidence>
<dbReference type="SUPFAM" id="SSF51735">
    <property type="entry name" value="NAD(P)-binding Rossmann-fold domains"/>
    <property type="match status" value="2"/>
</dbReference>
<gene>
    <name evidence="3" type="ORF">Scani_53570</name>
</gene>
<name>A0A640SCV6_9ACTN</name>
<evidence type="ECO:0000313" key="3">
    <source>
        <dbReference type="EMBL" id="GFE09089.1"/>
    </source>
</evidence>
<sequence length="309" mass="31396">MPVAIITGASKGLGRALAAALAGRGWDLVVDARSAGPLEEAARELRGAGVRVVALPGDVADGGHRAALVAAAGELGGLDLLVNNASVLGAEPLVRLADHPLDGLRAALEVNAVAPLGLIQEGLPLLRISSYLSSYEEVAPYIGNAAYVEDVGNSATYDPHPYVENARNAGPSDLTPFAEVRDVLIRPKGTSVGVSDATAGAGGAILNISSDAAVEAYPAWGGYGSAKAALDQQSAVLAVEEPGLRVWWVDPGDMRTDLYAAAEPDEDPSARPLPGTVVPGLLHLLDERAPSGRYRAAAGAAAPDGAGSR</sequence>
<dbReference type="AlphaFoldDB" id="A0A640SCV6"/>
<dbReference type="Pfam" id="PF00106">
    <property type="entry name" value="adh_short"/>
    <property type="match status" value="2"/>
</dbReference>
<protein>
    <recommendedName>
        <fullName evidence="5">Oxidoreductase</fullName>
    </recommendedName>
</protein>
<dbReference type="Gene3D" id="3.40.50.720">
    <property type="entry name" value="NAD(P)-binding Rossmann-like Domain"/>
    <property type="match status" value="1"/>
</dbReference>
<dbReference type="PANTHER" id="PTHR44196:SF1">
    <property type="entry name" value="DEHYDROGENASE_REDUCTASE SDR FAMILY MEMBER 7B"/>
    <property type="match status" value="1"/>
</dbReference>
<dbReference type="RefSeq" id="WP_159480204.1">
    <property type="nucleotide sequence ID" value="NZ_BAAATH010000011.1"/>
</dbReference>
<evidence type="ECO:0000256" key="2">
    <source>
        <dbReference type="ARBA" id="ARBA00023002"/>
    </source>
</evidence>
<accession>A0A640SCV6</accession>
<evidence type="ECO:0008006" key="5">
    <source>
        <dbReference type="Google" id="ProtNLM"/>
    </source>
</evidence>